<dbReference type="EMBL" id="CP017111">
    <property type="protein sequence ID" value="AOO64837.1"/>
    <property type="molecule type" value="Genomic_DNA"/>
</dbReference>
<dbReference type="AlphaFoldDB" id="A0A1D7TIM3"/>
<dbReference type="RefSeq" id="WP_069477684.1">
    <property type="nucleotide sequence ID" value="NZ_CP017111.1"/>
</dbReference>
<dbReference type="STRING" id="1193502.SHALO_1057"/>
<dbReference type="Proteomes" id="UP000094609">
    <property type="component" value="Chromosome"/>
</dbReference>
<name>A0A1D7TIM3_9BACT</name>
<sequence>MLSYVGANPFELFENLNDDVVKSLQMLEDDKESQFLRRCFVKSAFSYIESIPYYLKYHLRRKLHKVSYELNEKERTLLYEDNDYKITLLDNFKQTFKLAKKMLNKEKFDLKTSGKEFKLLRESIYVRDRITHPKRFRDIQISDKEIYYILTSVNYIEQIFLDFLSYKNINLSD</sequence>
<protein>
    <recommendedName>
        <fullName evidence="3">RiboL-PSP-HEPN domain-containing protein</fullName>
    </recommendedName>
</protein>
<evidence type="ECO:0008006" key="3">
    <source>
        <dbReference type="Google" id="ProtNLM"/>
    </source>
</evidence>
<reference evidence="2" key="1">
    <citation type="submission" date="2016-08" db="EMBL/GenBank/DDBJ databases">
        <title>Complete genome sequence of the organohalide-respiring Epsilonproteobacterium Sulfurospirillum halorespirans.</title>
        <authorList>
            <person name="Goris T."/>
            <person name="Zimmermann J."/>
            <person name="Schenz B."/>
            <person name="Lemos M."/>
            <person name="Hackermueller J."/>
            <person name="Diekert G."/>
        </authorList>
    </citation>
    <scope>NUCLEOTIDE SEQUENCE [LARGE SCALE GENOMIC DNA]</scope>
    <source>
        <strain>DSM 13726</strain>
        <strain evidence="2">PCE-M2</strain>
    </source>
</reference>
<dbReference type="KEGG" id="shal:SHALO_1057"/>
<keyword evidence="2" id="KW-1185">Reference proteome</keyword>
<proteinExistence type="predicted"/>
<gene>
    <name evidence="1" type="ORF">SHALO_1057</name>
</gene>
<evidence type="ECO:0000313" key="1">
    <source>
        <dbReference type="EMBL" id="AOO64837.1"/>
    </source>
</evidence>
<organism evidence="1 2">
    <name type="scientific">Sulfurospirillum halorespirans DSM 13726</name>
    <dbReference type="NCBI Taxonomy" id="1193502"/>
    <lineage>
        <taxon>Bacteria</taxon>
        <taxon>Pseudomonadati</taxon>
        <taxon>Campylobacterota</taxon>
        <taxon>Epsilonproteobacteria</taxon>
        <taxon>Campylobacterales</taxon>
        <taxon>Sulfurospirillaceae</taxon>
        <taxon>Sulfurospirillum</taxon>
    </lineage>
</organism>
<evidence type="ECO:0000313" key="2">
    <source>
        <dbReference type="Proteomes" id="UP000094609"/>
    </source>
</evidence>
<accession>A0A1D7TIM3</accession>